<gene>
    <name evidence="6" type="ORF">IM660_00715</name>
</gene>
<dbReference type="AlphaFoldDB" id="A0A7M1SUY0"/>
<reference evidence="6 7" key="1">
    <citation type="submission" date="2020-10" db="EMBL/GenBank/DDBJ databases">
        <title>Haloactinobacterium sp. RN3S43, a bacterium isolated from saline soil.</title>
        <authorList>
            <person name="Sun J.-Q."/>
        </authorList>
    </citation>
    <scope>NUCLEOTIDE SEQUENCE [LARGE SCALE GENOMIC DNA]</scope>
    <source>
        <strain evidence="6 7">RN3S43</strain>
    </source>
</reference>
<keyword evidence="1" id="KW-0805">Transcription regulation</keyword>
<dbReference type="PROSITE" id="PS51071">
    <property type="entry name" value="HTH_RPIR"/>
    <property type="match status" value="1"/>
</dbReference>
<organism evidence="6 7">
    <name type="scientific">Ruania alkalisoli</name>
    <dbReference type="NCBI Taxonomy" id="2779775"/>
    <lineage>
        <taxon>Bacteria</taxon>
        <taxon>Bacillati</taxon>
        <taxon>Actinomycetota</taxon>
        <taxon>Actinomycetes</taxon>
        <taxon>Micrococcales</taxon>
        <taxon>Ruaniaceae</taxon>
        <taxon>Ruania</taxon>
    </lineage>
</organism>
<keyword evidence="7" id="KW-1185">Reference proteome</keyword>
<dbReference type="SUPFAM" id="SSF46689">
    <property type="entry name" value="Homeodomain-like"/>
    <property type="match status" value="1"/>
</dbReference>
<proteinExistence type="predicted"/>
<evidence type="ECO:0000313" key="6">
    <source>
        <dbReference type="EMBL" id="QOR70877.1"/>
    </source>
</evidence>
<dbReference type="GO" id="GO:0003700">
    <property type="term" value="F:DNA-binding transcription factor activity"/>
    <property type="evidence" value="ECO:0007669"/>
    <property type="project" value="InterPro"/>
</dbReference>
<dbReference type="SUPFAM" id="SSF53697">
    <property type="entry name" value="SIS domain"/>
    <property type="match status" value="1"/>
</dbReference>
<evidence type="ECO:0000256" key="3">
    <source>
        <dbReference type="ARBA" id="ARBA00023163"/>
    </source>
</evidence>
<dbReference type="Gene3D" id="3.40.50.10490">
    <property type="entry name" value="Glucose-6-phosphate isomerase like protein, domain 1"/>
    <property type="match status" value="1"/>
</dbReference>
<dbReference type="Gene3D" id="1.10.10.10">
    <property type="entry name" value="Winged helix-like DNA-binding domain superfamily/Winged helix DNA-binding domain"/>
    <property type="match status" value="1"/>
</dbReference>
<dbReference type="KEGG" id="halt:IM660_00715"/>
<feature type="domain" description="HTH rpiR-type" evidence="4">
    <location>
        <begin position="11"/>
        <end position="87"/>
    </location>
</feature>
<dbReference type="InterPro" id="IPR036388">
    <property type="entry name" value="WH-like_DNA-bd_sf"/>
</dbReference>
<evidence type="ECO:0000259" key="5">
    <source>
        <dbReference type="PROSITE" id="PS51464"/>
    </source>
</evidence>
<dbReference type="EMBL" id="CP063169">
    <property type="protein sequence ID" value="QOR70877.1"/>
    <property type="molecule type" value="Genomic_DNA"/>
</dbReference>
<dbReference type="InterPro" id="IPR046348">
    <property type="entry name" value="SIS_dom_sf"/>
</dbReference>
<evidence type="ECO:0000259" key="4">
    <source>
        <dbReference type="PROSITE" id="PS51071"/>
    </source>
</evidence>
<evidence type="ECO:0000313" key="7">
    <source>
        <dbReference type="Proteomes" id="UP000593758"/>
    </source>
</evidence>
<accession>A0A7M1SUY0</accession>
<dbReference type="Pfam" id="PF01418">
    <property type="entry name" value="HTH_6"/>
    <property type="match status" value="1"/>
</dbReference>
<dbReference type="GO" id="GO:1901135">
    <property type="term" value="P:carbohydrate derivative metabolic process"/>
    <property type="evidence" value="ECO:0007669"/>
    <property type="project" value="InterPro"/>
</dbReference>
<dbReference type="RefSeq" id="WP_193497549.1">
    <property type="nucleotide sequence ID" value="NZ_CP063169.1"/>
</dbReference>
<dbReference type="PANTHER" id="PTHR30514">
    <property type="entry name" value="GLUCOKINASE"/>
    <property type="match status" value="1"/>
</dbReference>
<dbReference type="InterPro" id="IPR035472">
    <property type="entry name" value="RpiR-like_SIS"/>
</dbReference>
<dbReference type="InterPro" id="IPR009057">
    <property type="entry name" value="Homeodomain-like_sf"/>
</dbReference>
<dbReference type="PANTHER" id="PTHR30514:SF1">
    <property type="entry name" value="HTH-TYPE TRANSCRIPTIONAL REGULATOR HEXR-RELATED"/>
    <property type="match status" value="1"/>
</dbReference>
<sequence length="287" mass="29536">MSVTWTGPAEAPVSARIAALAPSLQPSERRVVDAIAADLAAAVECTAQEIADRVGVGRASVIRTAQSLGYDGYPQLRVALAREVALAPATATADDSPIGSLRAAVDRFARALPHLTAALTPADVERFVAALDQAPRVVLVAAGLSAPLGLSMAMRLSAAGRPAEYLPDTLSQLIAARSLEPGSVCLVISGSGANQPSLDAAAAAHEAGARVLVLTSFARAPIVEHADTALVIPAVSDSFSDELVHTSRAALALVIEALVDQVVTRRGSRGREARDAALRLIGGRLRE</sequence>
<dbReference type="Proteomes" id="UP000593758">
    <property type="component" value="Chromosome"/>
</dbReference>
<feature type="domain" description="SIS" evidence="5">
    <location>
        <begin position="127"/>
        <end position="268"/>
    </location>
</feature>
<evidence type="ECO:0000256" key="1">
    <source>
        <dbReference type="ARBA" id="ARBA00023015"/>
    </source>
</evidence>
<dbReference type="InterPro" id="IPR001347">
    <property type="entry name" value="SIS_dom"/>
</dbReference>
<keyword evidence="3" id="KW-0804">Transcription</keyword>
<dbReference type="GO" id="GO:0097367">
    <property type="term" value="F:carbohydrate derivative binding"/>
    <property type="evidence" value="ECO:0007669"/>
    <property type="project" value="InterPro"/>
</dbReference>
<dbReference type="InterPro" id="IPR047640">
    <property type="entry name" value="RpiR-like"/>
</dbReference>
<dbReference type="PROSITE" id="PS51464">
    <property type="entry name" value="SIS"/>
    <property type="match status" value="1"/>
</dbReference>
<name>A0A7M1SUY0_9MICO</name>
<dbReference type="Pfam" id="PF01380">
    <property type="entry name" value="SIS"/>
    <property type="match status" value="1"/>
</dbReference>
<evidence type="ECO:0000256" key="2">
    <source>
        <dbReference type="ARBA" id="ARBA00023125"/>
    </source>
</evidence>
<keyword evidence="2" id="KW-0238">DNA-binding</keyword>
<protein>
    <submittedName>
        <fullName evidence="6">MurR/RpiR family transcriptional regulator</fullName>
    </submittedName>
</protein>
<dbReference type="InterPro" id="IPR000281">
    <property type="entry name" value="HTH_RpiR"/>
</dbReference>
<dbReference type="CDD" id="cd05013">
    <property type="entry name" value="SIS_RpiR"/>
    <property type="match status" value="1"/>
</dbReference>
<dbReference type="GO" id="GO:0003677">
    <property type="term" value="F:DNA binding"/>
    <property type="evidence" value="ECO:0007669"/>
    <property type="project" value="UniProtKB-KW"/>
</dbReference>